<dbReference type="EMBL" id="LAZR01032093">
    <property type="protein sequence ID" value="KKL51881.1"/>
    <property type="molecule type" value="Genomic_DNA"/>
</dbReference>
<proteinExistence type="predicted"/>
<sequence>NRPTFTITHVDATCVIGAANCSISNLQFVSNVADHKIMLEIEAAAVGTTVKDCLFRDTSSAAECLIFIDVATDADRLLIQDNHFSGAVGGEATEAMLFGGGSDNTIIRHNLFIGDWKTNGAIGMASAASTGLQIYGNVISNADASAGFAIKMNASSTGIIAYNAIGGSKNGVEGINTVTAMFVIENYMTDVVAAAGIISNTVVSWSD</sequence>
<dbReference type="InterPro" id="IPR012334">
    <property type="entry name" value="Pectin_lyas_fold"/>
</dbReference>
<dbReference type="Gene3D" id="2.160.20.10">
    <property type="entry name" value="Single-stranded right-handed beta-helix, Pectin lyase-like"/>
    <property type="match status" value="1"/>
</dbReference>
<dbReference type="SUPFAM" id="SSF51126">
    <property type="entry name" value="Pectin lyase-like"/>
    <property type="match status" value="1"/>
</dbReference>
<feature type="non-terminal residue" evidence="1">
    <location>
        <position position="1"/>
    </location>
</feature>
<comment type="caution">
    <text evidence="1">The sequence shown here is derived from an EMBL/GenBank/DDBJ whole genome shotgun (WGS) entry which is preliminary data.</text>
</comment>
<dbReference type="AlphaFoldDB" id="A0A0F9DDT5"/>
<evidence type="ECO:0000313" key="1">
    <source>
        <dbReference type="EMBL" id="KKL51881.1"/>
    </source>
</evidence>
<reference evidence="1" key="1">
    <citation type="journal article" date="2015" name="Nature">
        <title>Complex archaea that bridge the gap between prokaryotes and eukaryotes.</title>
        <authorList>
            <person name="Spang A."/>
            <person name="Saw J.H."/>
            <person name="Jorgensen S.L."/>
            <person name="Zaremba-Niedzwiedzka K."/>
            <person name="Martijn J."/>
            <person name="Lind A.E."/>
            <person name="van Eijk R."/>
            <person name="Schleper C."/>
            <person name="Guy L."/>
            <person name="Ettema T.J."/>
        </authorList>
    </citation>
    <scope>NUCLEOTIDE SEQUENCE</scope>
</reference>
<name>A0A0F9DDT5_9ZZZZ</name>
<organism evidence="1">
    <name type="scientific">marine sediment metagenome</name>
    <dbReference type="NCBI Taxonomy" id="412755"/>
    <lineage>
        <taxon>unclassified sequences</taxon>
        <taxon>metagenomes</taxon>
        <taxon>ecological metagenomes</taxon>
    </lineage>
</organism>
<dbReference type="InterPro" id="IPR011050">
    <property type="entry name" value="Pectin_lyase_fold/virulence"/>
</dbReference>
<gene>
    <name evidence="1" type="ORF">LCGC14_2291040</name>
</gene>
<accession>A0A0F9DDT5</accession>
<evidence type="ECO:0008006" key="2">
    <source>
        <dbReference type="Google" id="ProtNLM"/>
    </source>
</evidence>
<protein>
    <recommendedName>
        <fullName evidence="2">Right handed beta helix domain-containing protein</fullName>
    </recommendedName>
</protein>